<dbReference type="EMBL" id="CU207211">
    <property type="protein sequence ID" value="CAL62282.1"/>
    <property type="molecule type" value="Genomic_DNA"/>
</dbReference>
<dbReference type="GO" id="GO:0062054">
    <property type="term" value="F:fluoride channel activity"/>
    <property type="evidence" value="ECO:0007669"/>
    <property type="project" value="UniProtKB-UniRule"/>
</dbReference>
<keyword evidence="4 12" id="KW-0812">Transmembrane</keyword>
<dbReference type="NCBIfam" id="NF010792">
    <property type="entry name" value="PRK14196.1"/>
    <property type="match status" value="1"/>
</dbReference>
<dbReference type="AlphaFoldDB" id="A4G6Z5"/>
<protein>
    <recommendedName>
        <fullName evidence="12">Fluoride-specific ion channel FluC</fullName>
    </recommendedName>
</protein>
<dbReference type="NCBIfam" id="TIGR00494">
    <property type="entry name" value="crcB"/>
    <property type="match status" value="1"/>
</dbReference>
<gene>
    <name evidence="12 13" type="primary">crcB</name>
    <name evidence="12" type="synonym">fluC</name>
    <name evidence="13" type="ordered locus">HEAR2145</name>
</gene>
<dbReference type="KEGG" id="har:HEAR2145"/>
<dbReference type="GO" id="GO:0140114">
    <property type="term" value="P:cellular detoxification of fluoride"/>
    <property type="evidence" value="ECO:0007669"/>
    <property type="project" value="UniProtKB-UniRule"/>
</dbReference>
<comment type="catalytic activity">
    <reaction evidence="11">
        <text>fluoride(in) = fluoride(out)</text>
        <dbReference type="Rhea" id="RHEA:76159"/>
        <dbReference type="ChEBI" id="CHEBI:17051"/>
    </reaction>
    <physiologicalReaction direction="left-to-right" evidence="11">
        <dbReference type="Rhea" id="RHEA:76160"/>
    </physiologicalReaction>
</comment>
<evidence type="ECO:0000313" key="14">
    <source>
        <dbReference type="Proteomes" id="UP000006697"/>
    </source>
</evidence>
<evidence type="ECO:0000256" key="1">
    <source>
        <dbReference type="ARBA" id="ARBA00004651"/>
    </source>
</evidence>
<reference evidence="13 14" key="1">
    <citation type="journal article" date="2007" name="PLoS Genet.">
        <title>A tale of two oxidation states: bacterial colonization of arsenic-rich environments.</title>
        <authorList>
            <person name="Muller D."/>
            <person name="Medigue C."/>
            <person name="Koechler S."/>
            <person name="Barbe V."/>
            <person name="Barakat M."/>
            <person name="Talla E."/>
            <person name="Bonnefoy V."/>
            <person name="Krin E."/>
            <person name="Arsene-Ploetze F."/>
            <person name="Carapito C."/>
            <person name="Chandler M."/>
            <person name="Cournoyer B."/>
            <person name="Cruveiller S."/>
            <person name="Dossat C."/>
            <person name="Duval S."/>
            <person name="Heymann M."/>
            <person name="Leize E."/>
            <person name="Lieutaud A."/>
            <person name="Lievremont D."/>
            <person name="Makita Y."/>
            <person name="Mangenot S."/>
            <person name="Nitschke W."/>
            <person name="Ortet P."/>
            <person name="Perdrial N."/>
            <person name="Schoepp B."/>
            <person name="Siguier N."/>
            <person name="Simeonova D.D."/>
            <person name="Rouy Z."/>
            <person name="Segurens B."/>
            <person name="Turlin E."/>
            <person name="Vallenet D."/>
            <person name="Van Dorsselaer A."/>
            <person name="Weiss S."/>
            <person name="Weissenbach J."/>
            <person name="Lett M.C."/>
            <person name="Danchin A."/>
            <person name="Bertin P.N."/>
        </authorList>
    </citation>
    <scope>NUCLEOTIDE SEQUENCE [LARGE SCALE GENOMIC DNA]</scope>
    <source>
        <strain evidence="14">ULPAs1</strain>
    </source>
</reference>
<dbReference type="InterPro" id="IPR003691">
    <property type="entry name" value="FluC"/>
</dbReference>
<evidence type="ECO:0000256" key="8">
    <source>
        <dbReference type="ARBA" id="ARBA00023136"/>
    </source>
</evidence>
<keyword evidence="12" id="KW-0813">Transport</keyword>
<sequence>MAWRRHAVSWLAIGFGAALGAWLRWGLSVWFNPLNANIPLGTLMANLGGGYLVGIAVAFFTGHPDVPPEWRLFAVTGILGGLTTFSTFSAEAVLLLQRGDYLWALGHTMLHLLGSILFCIAGFATYKAFT</sequence>
<dbReference type="GO" id="GO:0005886">
    <property type="term" value="C:plasma membrane"/>
    <property type="evidence" value="ECO:0007669"/>
    <property type="project" value="UniProtKB-SubCell"/>
</dbReference>
<keyword evidence="12" id="KW-0479">Metal-binding</keyword>
<keyword evidence="5 12" id="KW-1133">Transmembrane helix</keyword>
<evidence type="ECO:0000256" key="3">
    <source>
        <dbReference type="ARBA" id="ARBA00022519"/>
    </source>
</evidence>
<feature type="transmembrane region" description="Helical" evidence="12">
    <location>
        <begin position="72"/>
        <end position="95"/>
    </location>
</feature>
<name>A4G6Z5_HERAR</name>
<feature type="binding site" evidence="12">
    <location>
        <position position="83"/>
    </location>
    <ligand>
        <name>Na(+)</name>
        <dbReference type="ChEBI" id="CHEBI:29101"/>
        <note>structural</note>
    </ligand>
</feature>
<dbReference type="GO" id="GO:0046872">
    <property type="term" value="F:metal ion binding"/>
    <property type="evidence" value="ECO:0007669"/>
    <property type="project" value="UniProtKB-KW"/>
</dbReference>
<evidence type="ECO:0000313" key="13">
    <source>
        <dbReference type="EMBL" id="CAL62282.1"/>
    </source>
</evidence>
<keyword evidence="9 12" id="KW-0407">Ion channel</keyword>
<dbReference type="HOGENOM" id="CLU_114342_3_3_4"/>
<evidence type="ECO:0000256" key="4">
    <source>
        <dbReference type="ARBA" id="ARBA00022692"/>
    </source>
</evidence>
<dbReference type="HAMAP" id="MF_00454">
    <property type="entry name" value="FluC"/>
    <property type="match status" value="1"/>
</dbReference>
<dbReference type="Pfam" id="PF02537">
    <property type="entry name" value="CRCB"/>
    <property type="match status" value="1"/>
</dbReference>
<comment type="subcellular location">
    <subcellularLocation>
        <location evidence="12">Cell inner membrane</location>
        <topology evidence="12">Multi-pass membrane protein</topology>
    </subcellularLocation>
    <subcellularLocation>
        <location evidence="1">Cell membrane</location>
        <topology evidence="1">Multi-pass membrane protein</topology>
    </subcellularLocation>
</comment>
<keyword evidence="8 12" id="KW-0472">Membrane</keyword>
<evidence type="ECO:0000256" key="11">
    <source>
        <dbReference type="ARBA" id="ARBA00035585"/>
    </source>
</evidence>
<accession>A4G6Z5</accession>
<proteinExistence type="inferred from homology"/>
<feature type="transmembrane region" description="Helical" evidence="12">
    <location>
        <begin position="36"/>
        <end position="60"/>
    </location>
</feature>
<evidence type="ECO:0000256" key="5">
    <source>
        <dbReference type="ARBA" id="ARBA00022989"/>
    </source>
</evidence>
<evidence type="ECO:0000256" key="10">
    <source>
        <dbReference type="ARBA" id="ARBA00035120"/>
    </source>
</evidence>
<feature type="transmembrane region" description="Helical" evidence="12">
    <location>
        <begin position="101"/>
        <end position="126"/>
    </location>
</feature>
<feature type="binding site" evidence="12">
    <location>
        <position position="80"/>
    </location>
    <ligand>
        <name>Na(+)</name>
        <dbReference type="ChEBI" id="CHEBI:29101"/>
        <note>structural</note>
    </ligand>
</feature>
<comment type="activity regulation">
    <text evidence="12">Na(+) is not transported, but it plays an essential structural role and its presence is essential for fluoride channel function.</text>
</comment>
<evidence type="ECO:0000256" key="9">
    <source>
        <dbReference type="ARBA" id="ARBA00023303"/>
    </source>
</evidence>
<keyword evidence="2 12" id="KW-1003">Cell membrane</keyword>
<keyword evidence="6 12" id="KW-0915">Sodium</keyword>
<dbReference type="PANTHER" id="PTHR28259">
    <property type="entry name" value="FLUORIDE EXPORT PROTEIN 1-RELATED"/>
    <property type="match status" value="1"/>
</dbReference>
<comment type="similarity">
    <text evidence="10 12">Belongs to the fluoride channel Fluc/FEX (TC 1.A.43) family.</text>
</comment>
<evidence type="ECO:0000256" key="12">
    <source>
        <dbReference type="HAMAP-Rule" id="MF_00454"/>
    </source>
</evidence>
<evidence type="ECO:0000256" key="7">
    <source>
        <dbReference type="ARBA" id="ARBA00023065"/>
    </source>
</evidence>
<dbReference type="eggNOG" id="COG0239">
    <property type="taxonomic scope" value="Bacteria"/>
</dbReference>
<dbReference type="Proteomes" id="UP000006697">
    <property type="component" value="Chromosome"/>
</dbReference>
<evidence type="ECO:0000256" key="6">
    <source>
        <dbReference type="ARBA" id="ARBA00023053"/>
    </source>
</evidence>
<dbReference type="PANTHER" id="PTHR28259:SF1">
    <property type="entry name" value="FLUORIDE EXPORT PROTEIN 1-RELATED"/>
    <property type="match status" value="1"/>
</dbReference>
<dbReference type="STRING" id="204773.HEAR2145"/>
<keyword evidence="7 12" id="KW-0406">Ion transport</keyword>
<organism evidence="13 14">
    <name type="scientific">Herminiimonas arsenicoxydans</name>
    <dbReference type="NCBI Taxonomy" id="204773"/>
    <lineage>
        <taxon>Bacteria</taxon>
        <taxon>Pseudomonadati</taxon>
        <taxon>Pseudomonadota</taxon>
        <taxon>Betaproteobacteria</taxon>
        <taxon>Burkholderiales</taxon>
        <taxon>Oxalobacteraceae</taxon>
        <taxon>Herminiimonas</taxon>
    </lineage>
</organism>
<keyword evidence="14" id="KW-1185">Reference proteome</keyword>
<keyword evidence="3 12" id="KW-0997">Cell inner membrane</keyword>
<comment type="function">
    <text evidence="12">Fluoride-specific ion channel. Important for reducing fluoride concentration in the cell, thus reducing its toxicity.</text>
</comment>
<evidence type="ECO:0000256" key="2">
    <source>
        <dbReference type="ARBA" id="ARBA00022475"/>
    </source>
</evidence>